<comment type="caution">
    <text evidence="1">The sequence shown here is derived from an EMBL/GenBank/DDBJ whole genome shotgun (WGS) entry which is preliminary data.</text>
</comment>
<keyword evidence="2" id="KW-1185">Reference proteome</keyword>
<name>A0ACB9AMK5_CICIN</name>
<reference evidence="2" key="1">
    <citation type="journal article" date="2022" name="Mol. Ecol. Resour.">
        <title>The genomes of chicory, endive, great burdock and yacon provide insights into Asteraceae palaeo-polyploidization history and plant inulin production.</title>
        <authorList>
            <person name="Fan W."/>
            <person name="Wang S."/>
            <person name="Wang H."/>
            <person name="Wang A."/>
            <person name="Jiang F."/>
            <person name="Liu H."/>
            <person name="Zhao H."/>
            <person name="Xu D."/>
            <person name="Zhang Y."/>
        </authorList>
    </citation>
    <scope>NUCLEOTIDE SEQUENCE [LARGE SCALE GENOMIC DNA]</scope>
    <source>
        <strain evidence="2">cv. Punajuju</strain>
    </source>
</reference>
<dbReference type="Proteomes" id="UP001055811">
    <property type="component" value="Linkage Group LG07"/>
</dbReference>
<evidence type="ECO:0000313" key="2">
    <source>
        <dbReference type="Proteomes" id="UP001055811"/>
    </source>
</evidence>
<evidence type="ECO:0000313" key="1">
    <source>
        <dbReference type="EMBL" id="KAI3711155.1"/>
    </source>
</evidence>
<sequence>MNLSVGVPIAREISLGFRQGTARAVVVASKRVKEDGDGCGVRSRRAELRMLDKQRAKDSLKLALSLVKQLQRQPPPAGLRGFAAAKQILIFVPRRVLSVDELDLSVTETSALQSLHDSILDSAAGEPRFTIDADMSSITFIELLPVIDLVTQLLSTDFSTRPLFDADCVKESKLKFLTVEISVESTTSGLTSHETREIK</sequence>
<protein>
    <submittedName>
        <fullName evidence="1">Uncharacterized protein</fullName>
    </submittedName>
</protein>
<accession>A0ACB9AMK5</accession>
<dbReference type="EMBL" id="CM042015">
    <property type="protein sequence ID" value="KAI3711155.1"/>
    <property type="molecule type" value="Genomic_DNA"/>
</dbReference>
<organism evidence="1 2">
    <name type="scientific">Cichorium intybus</name>
    <name type="common">Chicory</name>
    <dbReference type="NCBI Taxonomy" id="13427"/>
    <lineage>
        <taxon>Eukaryota</taxon>
        <taxon>Viridiplantae</taxon>
        <taxon>Streptophyta</taxon>
        <taxon>Embryophyta</taxon>
        <taxon>Tracheophyta</taxon>
        <taxon>Spermatophyta</taxon>
        <taxon>Magnoliopsida</taxon>
        <taxon>eudicotyledons</taxon>
        <taxon>Gunneridae</taxon>
        <taxon>Pentapetalae</taxon>
        <taxon>asterids</taxon>
        <taxon>campanulids</taxon>
        <taxon>Asterales</taxon>
        <taxon>Asteraceae</taxon>
        <taxon>Cichorioideae</taxon>
        <taxon>Cichorieae</taxon>
        <taxon>Cichoriinae</taxon>
        <taxon>Cichorium</taxon>
    </lineage>
</organism>
<reference evidence="1 2" key="2">
    <citation type="journal article" date="2022" name="Mol. Ecol. Resour.">
        <title>The genomes of chicory, endive, great burdock and yacon provide insights into Asteraceae paleo-polyploidization history and plant inulin production.</title>
        <authorList>
            <person name="Fan W."/>
            <person name="Wang S."/>
            <person name="Wang H."/>
            <person name="Wang A."/>
            <person name="Jiang F."/>
            <person name="Liu H."/>
            <person name="Zhao H."/>
            <person name="Xu D."/>
            <person name="Zhang Y."/>
        </authorList>
    </citation>
    <scope>NUCLEOTIDE SEQUENCE [LARGE SCALE GENOMIC DNA]</scope>
    <source>
        <strain evidence="2">cv. Punajuju</strain>
        <tissue evidence="1">Leaves</tissue>
    </source>
</reference>
<proteinExistence type="predicted"/>
<gene>
    <name evidence="1" type="ORF">L2E82_41032</name>
</gene>